<feature type="region of interest" description="Disordered" evidence="1">
    <location>
        <begin position="71"/>
        <end position="105"/>
    </location>
</feature>
<reference evidence="3" key="1">
    <citation type="journal article" date="2019" name="Int. J. Syst. Evol. Microbiol.">
        <title>The Global Catalogue of Microorganisms (GCM) 10K type strain sequencing project: providing services to taxonomists for standard genome sequencing and annotation.</title>
        <authorList>
            <consortium name="The Broad Institute Genomics Platform"/>
            <consortium name="The Broad Institute Genome Sequencing Center for Infectious Disease"/>
            <person name="Wu L."/>
            <person name="Ma J."/>
        </authorList>
    </citation>
    <scope>NUCLEOTIDE SEQUENCE [LARGE SCALE GENOMIC DNA]</scope>
    <source>
        <strain evidence="3">JCM 16916</strain>
    </source>
</reference>
<keyword evidence="3" id="KW-1185">Reference proteome</keyword>
<evidence type="ECO:0000313" key="3">
    <source>
        <dbReference type="Proteomes" id="UP001501727"/>
    </source>
</evidence>
<protein>
    <submittedName>
        <fullName evidence="2">Uncharacterized protein</fullName>
    </submittedName>
</protein>
<name>A0ABP7MN29_9GAMM</name>
<organism evidence="2 3">
    <name type="scientific">Luteimonas lutimaris</name>
    <dbReference type="NCBI Taxonomy" id="698645"/>
    <lineage>
        <taxon>Bacteria</taxon>
        <taxon>Pseudomonadati</taxon>
        <taxon>Pseudomonadota</taxon>
        <taxon>Gammaproteobacteria</taxon>
        <taxon>Lysobacterales</taxon>
        <taxon>Lysobacteraceae</taxon>
        <taxon>Luteimonas</taxon>
    </lineage>
</organism>
<feature type="compositionally biased region" description="Basic residues" evidence="1">
    <location>
        <begin position="30"/>
        <end position="42"/>
    </location>
</feature>
<evidence type="ECO:0000256" key="1">
    <source>
        <dbReference type="SAM" id="MobiDB-lite"/>
    </source>
</evidence>
<proteinExistence type="predicted"/>
<dbReference type="Proteomes" id="UP001501727">
    <property type="component" value="Unassembled WGS sequence"/>
</dbReference>
<evidence type="ECO:0000313" key="2">
    <source>
        <dbReference type="EMBL" id="GAA3925301.1"/>
    </source>
</evidence>
<comment type="caution">
    <text evidence="2">The sequence shown here is derived from an EMBL/GenBank/DDBJ whole genome shotgun (WGS) entry which is preliminary data.</text>
</comment>
<dbReference type="EMBL" id="BAAAZU010000010">
    <property type="protein sequence ID" value="GAA3925301.1"/>
    <property type="molecule type" value="Genomic_DNA"/>
</dbReference>
<sequence length="173" mass="19864">MDTESEPRDSPGVPLTDAVQAEVDRYFRRSEKHARANAKRKPKTAEQKAREALRLRLLRLGKKIEALAEQVEQQQTNRSGGLHWTWSVMKPPADNSDLRSQSAERPGLLDSWERAEREAAAGCELSQAFVADFGPMLRLALELRHERPPERDPDYSPPGDGERAEYWRQRYSR</sequence>
<gene>
    <name evidence="2" type="ORF">GCM10022229_19000</name>
</gene>
<accession>A0ABP7MN29</accession>
<feature type="region of interest" description="Disordered" evidence="1">
    <location>
        <begin position="1"/>
        <end position="50"/>
    </location>
</feature>
<dbReference type="RefSeq" id="WP_344759752.1">
    <property type="nucleotide sequence ID" value="NZ_BAAAZU010000010.1"/>
</dbReference>
<feature type="region of interest" description="Disordered" evidence="1">
    <location>
        <begin position="143"/>
        <end position="173"/>
    </location>
</feature>